<dbReference type="InterPro" id="IPR038461">
    <property type="entry name" value="Schlafen_AlbA_2_dom_sf"/>
</dbReference>
<dbReference type="EMBL" id="QAOL01000007">
    <property type="protein sequence ID" value="PTQ86982.1"/>
    <property type="molecule type" value="Genomic_DNA"/>
</dbReference>
<sequence length="461" mass="52347">MTENHRIEYKRELTGNLEKEVVAFLNAREGGVLYIGIDDDGKAIGVPNCDQVQLIIKDRLKNNIQPSIMGLFEILHEKHNGKDIIRITVAGGLEKPYYLKKYGMTEKGCFLRVGSASEPMSQEMIDSLYGRRVRNTIGRMESTRLNLTFEQLKIYYEARGLKLNSAFMQNLELLTPEGKPNYAAYLLADANGVSIQVAKYIDTTRVNLVENRDFGCCSLVKALKAVLERMDVENTIYTRIGYPLREEREMIHGRAMREAVINAIVHNDYSNGASPKFEFFIDRLEITSAGGLPYGVSEEDFFNGYSSPRNKEIMRVFRDLEIVEQLGSGIPRILERYGRDAFEIHPNFLRVIFRYQQPIGQSQGTKSAVEPEQVTQQVTQQVTPQVTQQVKRLLKATAGEMSRSQLMEALGLKDRVHFFRSYLEPALADGVLEMTQPETPRSPAQKYRLTGKGQALLKQIT</sequence>
<gene>
    <name evidence="3" type="ORF">C8R28_100722</name>
</gene>
<dbReference type="Proteomes" id="UP000244110">
    <property type="component" value="Unassembled WGS sequence"/>
</dbReference>
<dbReference type="PANTHER" id="PTHR30595">
    <property type="entry name" value="GLPR-RELATED TRANSCRIPTIONAL REPRESSOR"/>
    <property type="match status" value="1"/>
</dbReference>
<evidence type="ECO:0000259" key="2">
    <source>
        <dbReference type="Pfam" id="PF21247"/>
    </source>
</evidence>
<evidence type="ECO:0000259" key="1">
    <source>
        <dbReference type="Pfam" id="PF04326"/>
    </source>
</evidence>
<dbReference type="InterPro" id="IPR049514">
    <property type="entry name" value="Fic-like_C"/>
</dbReference>
<feature type="domain" description="Schlafen AlbA-2" evidence="1">
    <location>
        <begin position="3"/>
        <end position="121"/>
    </location>
</feature>
<reference evidence="3 4" key="1">
    <citation type="submission" date="2018-04" db="EMBL/GenBank/DDBJ databases">
        <title>Active sludge and wastewater microbial communities from Klosterneuburg, Austria.</title>
        <authorList>
            <person name="Wagner M."/>
        </authorList>
    </citation>
    <scope>NUCLEOTIDE SEQUENCE [LARGE SCALE GENOMIC DNA]</scope>
    <source>
        <strain evidence="3 4">Nm4</strain>
    </source>
</reference>
<dbReference type="Gene3D" id="3.30.565.60">
    <property type="match status" value="1"/>
</dbReference>
<dbReference type="Pfam" id="PF04326">
    <property type="entry name" value="SLFN_AlbA_2"/>
    <property type="match status" value="1"/>
</dbReference>
<proteinExistence type="predicted"/>
<dbReference type="Pfam" id="PF13749">
    <property type="entry name" value="HATPase_c_4"/>
    <property type="match status" value="1"/>
</dbReference>
<dbReference type="AlphaFoldDB" id="A0A2T5IT00"/>
<name>A0A2T5IT00_9PROT</name>
<dbReference type="RefSeq" id="WP_107786327.1">
    <property type="nucleotide sequence ID" value="NZ_QAOL01000007.1"/>
</dbReference>
<evidence type="ECO:0000313" key="4">
    <source>
        <dbReference type="Proteomes" id="UP000244110"/>
    </source>
</evidence>
<dbReference type="Gene3D" id="3.30.950.30">
    <property type="entry name" value="Schlafen, AAA domain"/>
    <property type="match status" value="1"/>
</dbReference>
<dbReference type="Pfam" id="PF21247">
    <property type="entry name" value="Fic-like_C"/>
    <property type="match status" value="1"/>
</dbReference>
<comment type="caution">
    <text evidence="3">The sequence shown here is derived from an EMBL/GenBank/DDBJ whole genome shotgun (WGS) entry which is preliminary data.</text>
</comment>
<dbReference type="InterPro" id="IPR007421">
    <property type="entry name" value="Schlafen_AlbA_2_dom"/>
</dbReference>
<dbReference type="InterPro" id="IPR038475">
    <property type="entry name" value="RecG_C_sf"/>
</dbReference>
<dbReference type="PANTHER" id="PTHR30595:SF6">
    <property type="entry name" value="SCHLAFEN ALBA-2 DOMAIN-CONTAINING PROTEIN"/>
    <property type="match status" value="1"/>
</dbReference>
<accession>A0A2T5IT00</accession>
<feature type="domain" description="Filamentation induced by cAMP protein Fic-like C-terminal" evidence="2">
    <location>
        <begin position="388"/>
        <end position="450"/>
    </location>
</feature>
<organism evidence="3 4">
    <name type="scientific">Nitrosomonas ureae</name>
    <dbReference type="NCBI Taxonomy" id="44577"/>
    <lineage>
        <taxon>Bacteria</taxon>
        <taxon>Pseudomonadati</taxon>
        <taxon>Pseudomonadota</taxon>
        <taxon>Betaproteobacteria</taxon>
        <taxon>Nitrosomonadales</taxon>
        <taxon>Nitrosomonadaceae</taxon>
        <taxon>Nitrosomonas</taxon>
    </lineage>
</organism>
<evidence type="ECO:0000313" key="3">
    <source>
        <dbReference type="EMBL" id="PTQ86982.1"/>
    </source>
</evidence>
<protein>
    <submittedName>
        <fullName evidence="3">Putative HTH transcriptional regulator</fullName>
    </submittedName>
</protein>